<reference evidence="2" key="1">
    <citation type="journal article" date="2020" name="Stud. Mycol.">
        <title>101 Dothideomycetes genomes: a test case for predicting lifestyles and emergence of pathogens.</title>
        <authorList>
            <person name="Haridas S."/>
            <person name="Albert R."/>
            <person name="Binder M."/>
            <person name="Bloem J."/>
            <person name="Labutti K."/>
            <person name="Salamov A."/>
            <person name="Andreopoulos B."/>
            <person name="Baker S."/>
            <person name="Barry K."/>
            <person name="Bills G."/>
            <person name="Bluhm B."/>
            <person name="Cannon C."/>
            <person name="Castanera R."/>
            <person name="Culley D."/>
            <person name="Daum C."/>
            <person name="Ezra D."/>
            <person name="Gonzalez J."/>
            <person name="Henrissat B."/>
            <person name="Kuo A."/>
            <person name="Liang C."/>
            <person name="Lipzen A."/>
            <person name="Lutzoni F."/>
            <person name="Magnuson J."/>
            <person name="Mondo S."/>
            <person name="Nolan M."/>
            <person name="Ohm R."/>
            <person name="Pangilinan J."/>
            <person name="Park H.-J."/>
            <person name="Ramirez L."/>
            <person name="Alfaro M."/>
            <person name="Sun H."/>
            <person name="Tritt A."/>
            <person name="Yoshinaga Y."/>
            <person name="Zwiers L.-H."/>
            <person name="Turgeon B."/>
            <person name="Goodwin S."/>
            <person name="Spatafora J."/>
            <person name="Crous P."/>
            <person name="Grigoriev I."/>
        </authorList>
    </citation>
    <scope>NUCLEOTIDE SEQUENCE</scope>
    <source>
        <strain evidence="2">CBS 133067</strain>
    </source>
</reference>
<dbReference type="PANTHER" id="PTHR28265:SF1">
    <property type="entry name" value="MAINTENANCE OF TELOMERE CAPPING PROTEIN 1"/>
    <property type="match status" value="1"/>
</dbReference>
<feature type="compositionally biased region" description="Basic and acidic residues" evidence="1">
    <location>
        <begin position="139"/>
        <end position="151"/>
    </location>
</feature>
<evidence type="ECO:0000313" key="2">
    <source>
        <dbReference type="EMBL" id="KAF2093773.1"/>
    </source>
</evidence>
<dbReference type="OrthoDB" id="5594977at2759"/>
<accession>A0A9P4I6D5</accession>
<keyword evidence="3" id="KW-1185">Reference proteome</keyword>
<dbReference type="PANTHER" id="PTHR28265">
    <property type="entry name" value="MAINTENANCE OF TELOMERE CAPPING PROTEIN 1"/>
    <property type="match status" value="1"/>
</dbReference>
<feature type="region of interest" description="Disordered" evidence="1">
    <location>
        <begin position="389"/>
        <end position="408"/>
    </location>
</feature>
<feature type="compositionally biased region" description="Low complexity" evidence="1">
    <location>
        <begin position="22"/>
        <end position="37"/>
    </location>
</feature>
<organism evidence="2 3">
    <name type="scientific">Rhizodiscina lignyota</name>
    <dbReference type="NCBI Taxonomy" id="1504668"/>
    <lineage>
        <taxon>Eukaryota</taxon>
        <taxon>Fungi</taxon>
        <taxon>Dikarya</taxon>
        <taxon>Ascomycota</taxon>
        <taxon>Pezizomycotina</taxon>
        <taxon>Dothideomycetes</taxon>
        <taxon>Pleosporomycetidae</taxon>
        <taxon>Aulographales</taxon>
        <taxon>Rhizodiscinaceae</taxon>
        <taxon>Rhizodiscina</taxon>
    </lineage>
</organism>
<dbReference type="Pfam" id="PF10310">
    <property type="entry name" value="DUF5427"/>
    <property type="match status" value="1"/>
</dbReference>
<protein>
    <recommendedName>
        <fullName evidence="4">Maintenance of telomere capping protein 1</fullName>
    </recommendedName>
</protein>
<feature type="region of interest" description="Disordered" evidence="1">
    <location>
        <begin position="17"/>
        <end position="164"/>
    </location>
</feature>
<feature type="compositionally biased region" description="Polar residues" evidence="1">
    <location>
        <begin position="118"/>
        <end position="135"/>
    </location>
</feature>
<name>A0A9P4I6D5_9PEZI</name>
<comment type="caution">
    <text evidence="2">The sequence shown here is derived from an EMBL/GenBank/DDBJ whole genome shotgun (WGS) entry which is preliminary data.</text>
</comment>
<sequence length="534" mass="57136">MAHKKALTDAELEGLFEGITDSTATPSGASTSSKPASAPKPPPPAAAASAEDDPLAELESLAKAKPASRPHTPKQSGLTASRSRPVTVEAATPSSTGSTRTSEDRNAPGVTGRKSGESSRSYHQAFTPASTSEGSPNEDLERERREREAQKQQEQQAGGGWWGGLWSTASAVRKQAEAAVKEIRSNEEAQKWVEGAMKGKLDVNALKGLGADLRTRALPTFTSLLHTLAPPISQHERLLIHTTHDLLNYPSLDPTIFAVFSRVMSQVEGGDLMVIQRGSESTPRRSSSEGYRGPGLNMSTSGGWNDGPWWRQGEAKRDIGIVKGLAEGSKLAKVGAETYATEYFAGKGGVEEAAKQATQVLSESNPVRSSDIFLALQAVSYTQPAELFASSSSSSQEQKEGGVEEQPDQPDELVTFAVYLYDPVHALSFSTLSQSFPVRWIEWLDAPAAQHPDFPNEYRPPEDIAQIIDEGGVDPREWVAEWVEESLSMAVGVLAQRYVARRMGVGEGGLGRGKAREEAVMAGAGEVARAMGGL</sequence>
<evidence type="ECO:0008006" key="4">
    <source>
        <dbReference type="Google" id="ProtNLM"/>
    </source>
</evidence>
<feature type="compositionally biased region" description="Polar residues" evidence="1">
    <location>
        <begin position="73"/>
        <end position="84"/>
    </location>
</feature>
<feature type="region of interest" description="Disordered" evidence="1">
    <location>
        <begin position="277"/>
        <end position="304"/>
    </location>
</feature>
<evidence type="ECO:0000256" key="1">
    <source>
        <dbReference type="SAM" id="MobiDB-lite"/>
    </source>
</evidence>
<gene>
    <name evidence="2" type="ORF">NA57DRAFT_47540</name>
</gene>
<dbReference type="EMBL" id="ML978136">
    <property type="protein sequence ID" value="KAF2093773.1"/>
    <property type="molecule type" value="Genomic_DNA"/>
</dbReference>
<dbReference type="AlphaFoldDB" id="A0A9P4I6D5"/>
<evidence type="ECO:0000313" key="3">
    <source>
        <dbReference type="Proteomes" id="UP000799772"/>
    </source>
</evidence>
<dbReference type="InterPro" id="IPR018814">
    <property type="entry name" value="DUF5427"/>
</dbReference>
<proteinExistence type="predicted"/>
<dbReference type="Proteomes" id="UP000799772">
    <property type="component" value="Unassembled WGS sequence"/>
</dbReference>